<dbReference type="Proteomes" id="UP001172731">
    <property type="component" value="Unassembled WGS sequence"/>
</dbReference>
<reference evidence="5" key="1">
    <citation type="submission" date="2021-06" db="EMBL/GenBank/DDBJ databases">
        <title>Genome-based taxonomic framework of Microbacterium strains isolated from marine environment, the description of four new species and reclassification of four preexisting species.</title>
        <authorList>
            <person name="Lee S.D."/>
            <person name="Kim S.-M."/>
            <person name="Byeon Y.-S."/>
            <person name="Yang H.L."/>
            <person name="Kim I.S."/>
        </authorList>
    </citation>
    <scope>NUCLEOTIDE SEQUENCE</scope>
    <source>
        <strain evidence="5">KACC 20510</strain>
    </source>
</reference>
<dbReference type="SUPFAM" id="SSF53720">
    <property type="entry name" value="ALDH-like"/>
    <property type="match status" value="1"/>
</dbReference>
<sequence>MIASGSYDGTGEEAMVHMQASSIHEVDSADDADLPRVALRVGSENLHEGSEGSFRHISPVTGRPQATVPLAGAHEVRLAVDSASAAAPVWRAQTPQARRDLLLRLAAAVDAHTDEFARINAIETGTPTGLGRMLVHGAKEWISYYAGWVDKLEGTVHNAVANTGTLAFSQPEPYGVVGIIFPWNNPIASIGMKVIPALAAGNTVVVKPSEMAPFAVEYFAQLCDEVGFPPGVLTVVPGTSEAGNALVLDPRVELISFTGGPETGRQILAACATQLKPTIMELGGKSPNIVFDDADLDRAAAQVIRSLGVLSGQACVFGSRILVQEAVYDEFVERLTRLADGMRAGDPADASTVLGPVISEQAQDRILGVIDRAIAGEGKLLSGGRKLEGDLSGGFYIAPTIIGEVDNDAEITQKETFGPVISVYRFAAEDEAIEIANSTAFGLGAYVQTADISRALRVSSRLKSGGVYINGGPSVMANLPFGGIGDSGFGREGARAGIEEYLRLKTVSVGSIV</sequence>
<evidence type="ECO:0000313" key="6">
    <source>
        <dbReference type="Proteomes" id="UP001172731"/>
    </source>
</evidence>
<protein>
    <submittedName>
        <fullName evidence="5">Aldehyde dehydrogenase family protein</fullName>
    </submittedName>
</protein>
<gene>
    <name evidence="5" type="ORF">KZC48_13395</name>
</gene>
<comment type="similarity">
    <text evidence="3">Belongs to the aldehyde dehydrogenase family.</text>
</comment>
<dbReference type="Gene3D" id="3.40.605.10">
    <property type="entry name" value="Aldehyde Dehydrogenase, Chain A, domain 1"/>
    <property type="match status" value="1"/>
</dbReference>
<keyword evidence="1 3" id="KW-0560">Oxidoreductase</keyword>
<comment type="caution">
    <text evidence="5">The sequence shown here is derived from an EMBL/GenBank/DDBJ whole genome shotgun (WGS) entry which is preliminary data.</text>
</comment>
<dbReference type="Pfam" id="PF00171">
    <property type="entry name" value="Aldedh"/>
    <property type="match status" value="1"/>
</dbReference>
<dbReference type="PANTHER" id="PTHR11699">
    <property type="entry name" value="ALDEHYDE DEHYDROGENASE-RELATED"/>
    <property type="match status" value="1"/>
</dbReference>
<dbReference type="InterPro" id="IPR016163">
    <property type="entry name" value="Ald_DH_C"/>
</dbReference>
<name>A0ABT8FVP7_9MICO</name>
<keyword evidence="6" id="KW-1185">Reference proteome</keyword>
<dbReference type="InterPro" id="IPR016162">
    <property type="entry name" value="Ald_DH_N"/>
</dbReference>
<evidence type="ECO:0000256" key="1">
    <source>
        <dbReference type="ARBA" id="ARBA00023002"/>
    </source>
</evidence>
<evidence type="ECO:0000259" key="4">
    <source>
        <dbReference type="Pfam" id="PF00171"/>
    </source>
</evidence>
<evidence type="ECO:0000256" key="3">
    <source>
        <dbReference type="RuleBase" id="RU003345"/>
    </source>
</evidence>
<evidence type="ECO:0000313" key="5">
    <source>
        <dbReference type="EMBL" id="MDN4465383.1"/>
    </source>
</evidence>
<accession>A0ABT8FVP7</accession>
<dbReference type="PROSITE" id="PS00687">
    <property type="entry name" value="ALDEHYDE_DEHYDR_GLU"/>
    <property type="match status" value="1"/>
</dbReference>
<feature type="active site" evidence="2">
    <location>
        <position position="281"/>
    </location>
</feature>
<dbReference type="EMBL" id="JAHWXI010000018">
    <property type="protein sequence ID" value="MDN4465383.1"/>
    <property type="molecule type" value="Genomic_DNA"/>
</dbReference>
<proteinExistence type="inferred from homology"/>
<dbReference type="InterPro" id="IPR015590">
    <property type="entry name" value="Aldehyde_DH_dom"/>
</dbReference>
<dbReference type="InterPro" id="IPR016161">
    <property type="entry name" value="Ald_DH/histidinol_DH"/>
</dbReference>
<organism evidence="5 6">
    <name type="scientific">Microbacterium aurantiacum</name>
    <dbReference type="NCBI Taxonomy" id="162393"/>
    <lineage>
        <taxon>Bacteria</taxon>
        <taxon>Bacillati</taxon>
        <taxon>Actinomycetota</taxon>
        <taxon>Actinomycetes</taxon>
        <taxon>Micrococcales</taxon>
        <taxon>Microbacteriaceae</taxon>
        <taxon>Microbacterium</taxon>
    </lineage>
</organism>
<dbReference type="Gene3D" id="3.40.309.10">
    <property type="entry name" value="Aldehyde Dehydrogenase, Chain A, domain 2"/>
    <property type="match status" value="1"/>
</dbReference>
<evidence type="ECO:0000256" key="2">
    <source>
        <dbReference type="PROSITE-ProRule" id="PRU10007"/>
    </source>
</evidence>
<dbReference type="InterPro" id="IPR029510">
    <property type="entry name" value="Ald_DH_CS_GLU"/>
</dbReference>
<feature type="domain" description="Aldehyde dehydrogenase" evidence="4">
    <location>
        <begin position="51"/>
        <end position="507"/>
    </location>
</feature>